<feature type="region of interest" description="Disordered" evidence="2">
    <location>
        <begin position="317"/>
        <end position="350"/>
    </location>
</feature>
<dbReference type="EMBL" id="WUAV01000002">
    <property type="protein sequence ID" value="KAF1765518.1"/>
    <property type="molecule type" value="Genomic_DNA"/>
</dbReference>
<dbReference type="PANTHER" id="PTHR14240:SF1">
    <property type="entry name" value="PROTEIN FANTOM-RELATED"/>
    <property type="match status" value="1"/>
</dbReference>
<gene>
    <name evidence="3" type="ORF">GCK72_005470</name>
</gene>
<dbReference type="AlphaFoldDB" id="A0A6A5HCM9"/>
<sequence>MREVSFILEFMIENGIKLLRFMRITMDNEWSHDFTLPLLNLLRTTGNETAAFIKAQAICTSNRLLEVCVRNCNTSQEASIILAGIRSWHDACNNLEEVRAQFPCWKENGERLSSVCRDQTIRLEMDMLKFAKNQTQENIETICIDFEHFSHCFIQEHGKYCGYRSEVITARMFENNREAMFKMLKIRWNTLPASCKYTQLRRDTYSSDRVIARYPIETWSRPQLEDRFHGIVAELQNAQKKVKEQEKQITTFNSRFRRSMLERKSREEEVVERSKYEDVVKENKILDMKLKAAKQQLLIYTAPSARAATASLMTGRSTFRQPPSTFRQRQPLTAGTGSIDRPPAAQMVRK</sequence>
<dbReference type="CTD" id="9821697"/>
<dbReference type="RefSeq" id="XP_053589395.1">
    <property type="nucleotide sequence ID" value="XM_053725201.1"/>
</dbReference>
<dbReference type="PANTHER" id="PTHR14240">
    <property type="entry name" value="RETINITIS PIGMENTOSA GTPASE REGULATOR-INTERACTING PROTEIN"/>
    <property type="match status" value="1"/>
</dbReference>
<evidence type="ECO:0000313" key="3">
    <source>
        <dbReference type="EMBL" id="KAF1765518.1"/>
    </source>
</evidence>
<feature type="compositionally biased region" description="Polar residues" evidence="2">
    <location>
        <begin position="317"/>
        <end position="336"/>
    </location>
</feature>
<accession>A0A6A5HCM9</accession>
<proteinExistence type="predicted"/>
<evidence type="ECO:0000256" key="2">
    <source>
        <dbReference type="SAM" id="MobiDB-lite"/>
    </source>
</evidence>
<dbReference type="GO" id="GO:1905515">
    <property type="term" value="P:non-motile cilium assembly"/>
    <property type="evidence" value="ECO:0007669"/>
    <property type="project" value="TreeGrafter"/>
</dbReference>
<dbReference type="Proteomes" id="UP000483820">
    <property type="component" value="Chromosome II"/>
</dbReference>
<organism evidence="3 4">
    <name type="scientific">Caenorhabditis remanei</name>
    <name type="common">Caenorhabditis vulgaris</name>
    <dbReference type="NCBI Taxonomy" id="31234"/>
    <lineage>
        <taxon>Eukaryota</taxon>
        <taxon>Metazoa</taxon>
        <taxon>Ecdysozoa</taxon>
        <taxon>Nematoda</taxon>
        <taxon>Chromadorea</taxon>
        <taxon>Rhabditida</taxon>
        <taxon>Rhabditina</taxon>
        <taxon>Rhabditomorpha</taxon>
        <taxon>Rhabditoidea</taxon>
        <taxon>Rhabditidae</taxon>
        <taxon>Peloderinae</taxon>
        <taxon>Caenorhabditis</taxon>
    </lineage>
</organism>
<evidence type="ECO:0000313" key="4">
    <source>
        <dbReference type="Proteomes" id="UP000483820"/>
    </source>
</evidence>
<dbReference type="GeneID" id="9821697"/>
<protein>
    <submittedName>
        <fullName evidence="3">Uncharacterized protein</fullName>
    </submittedName>
</protein>
<feature type="coiled-coil region" evidence="1">
    <location>
        <begin position="228"/>
        <end position="296"/>
    </location>
</feature>
<reference evidence="3 4" key="1">
    <citation type="submission" date="2019-12" db="EMBL/GenBank/DDBJ databases">
        <title>Chromosome-level assembly of the Caenorhabditis remanei genome.</title>
        <authorList>
            <person name="Teterina A.A."/>
            <person name="Willis J.H."/>
            <person name="Phillips P.C."/>
        </authorList>
    </citation>
    <scope>NUCLEOTIDE SEQUENCE [LARGE SCALE GENOMIC DNA]</scope>
    <source>
        <strain evidence="3 4">PX506</strain>
        <tissue evidence="3">Whole organism</tissue>
    </source>
</reference>
<name>A0A6A5HCM9_CAERE</name>
<evidence type="ECO:0000256" key="1">
    <source>
        <dbReference type="SAM" id="Coils"/>
    </source>
</evidence>
<dbReference type="KEGG" id="crq:GCK72_005470"/>
<comment type="caution">
    <text evidence="3">The sequence shown here is derived from an EMBL/GenBank/DDBJ whole genome shotgun (WGS) entry which is preliminary data.</text>
</comment>
<dbReference type="InterPro" id="IPR031139">
    <property type="entry name" value="RPGRIP1_fam"/>
</dbReference>
<keyword evidence="1" id="KW-0175">Coiled coil</keyword>
<dbReference type="GO" id="GO:0035869">
    <property type="term" value="C:ciliary transition zone"/>
    <property type="evidence" value="ECO:0007669"/>
    <property type="project" value="TreeGrafter"/>
</dbReference>